<dbReference type="InterPro" id="IPR009057">
    <property type="entry name" value="Homeodomain-like_sf"/>
</dbReference>
<evidence type="ECO:0000313" key="5">
    <source>
        <dbReference type="EMBL" id="CAL2090469.1"/>
    </source>
</evidence>
<evidence type="ECO:0000256" key="1">
    <source>
        <dbReference type="ARBA" id="ARBA00023015"/>
    </source>
</evidence>
<dbReference type="InterPro" id="IPR018060">
    <property type="entry name" value="HTH_AraC"/>
</dbReference>
<reference evidence="5 6" key="1">
    <citation type="submission" date="2024-05" db="EMBL/GenBank/DDBJ databases">
        <authorList>
            <person name="Duchaud E."/>
        </authorList>
    </citation>
    <scope>NUCLEOTIDE SEQUENCE [LARGE SCALE GENOMIC DNA]</scope>
    <source>
        <strain evidence="5">Ena-SAMPLE-TAB-13-05-2024-13:56:06:370-140302</strain>
    </source>
</reference>
<protein>
    <submittedName>
        <fullName evidence="5">AraC family transcriptional regulator</fullName>
    </submittedName>
</protein>
<dbReference type="Pfam" id="PF02311">
    <property type="entry name" value="AraC_binding"/>
    <property type="match status" value="1"/>
</dbReference>
<dbReference type="PANTHER" id="PTHR43280:SF34">
    <property type="entry name" value="ARAC-FAMILY TRANSCRIPTIONAL REGULATOR"/>
    <property type="match status" value="1"/>
</dbReference>
<keyword evidence="6" id="KW-1185">Reference proteome</keyword>
<accession>A0ABM9P3N5</accession>
<keyword evidence="1" id="KW-0805">Transcription regulation</keyword>
<dbReference type="SUPFAM" id="SSF46689">
    <property type="entry name" value="Homeodomain-like"/>
    <property type="match status" value="1"/>
</dbReference>
<comment type="caution">
    <text evidence="5">The sequence shown here is derived from an EMBL/GenBank/DDBJ whole genome shotgun (WGS) entry which is preliminary data.</text>
</comment>
<dbReference type="EMBL" id="CAXIXY010000006">
    <property type="protein sequence ID" value="CAL2090469.1"/>
    <property type="molecule type" value="Genomic_DNA"/>
</dbReference>
<proteinExistence type="predicted"/>
<dbReference type="PANTHER" id="PTHR43280">
    <property type="entry name" value="ARAC-FAMILY TRANSCRIPTIONAL REGULATOR"/>
    <property type="match status" value="1"/>
</dbReference>
<dbReference type="PROSITE" id="PS01124">
    <property type="entry name" value="HTH_ARAC_FAMILY_2"/>
    <property type="match status" value="1"/>
</dbReference>
<organism evidence="5 6">
    <name type="scientific">Tenacibaculum platacis</name>
    <dbReference type="NCBI Taxonomy" id="3137852"/>
    <lineage>
        <taxon>Bacteria</taxon>
        <taxon>Pseudomonadati</taxon>
        <taxon>Bacteroidota</taxon>
        <taxon>Flavobacteriia</taxon>
        <taxon>Flavobacteriales</taxon>
        <taxon>Flavobacteriaceae</taxon>
        <taxon>Tenacibaculum</taxon>
    </lineage>
</organism>
<dbReference type="InterPro" id="IPR018062">
    <property type="entry name" value="HTH_AraC-typ_CS"/>
</dbReference>
<evidence type="ECO:0000256" key="3">
    <source>
        <dbReference type="ARBA" id="ARBA00023163"/>
    </source>
</evidence>
<dbReference type="Pfam" id="PF12833">
    <property type="entry name" value="HTH_18"/>
    <property type="match status" value="1"/>
</dbReference>
<feature type="domain" description="HTH araC/xylS-type" evidence="4">
    <location>
        <begin position="179"/>
        <end position="279"/>
    </location>
</feature>
<dbReference type="SUPFAM" id="SSF51215">
    <property type="entry name" value="Regulatory protein AraC"/>
    <property type="match status" value="1"/>
</dbReference>
<dbReference type="InterPro" id="IPR003313">
    <property type="entry name" value="AraC-bd"/>
</dbReference>
<evidence type="ECO:0000313" key="6">
    <source>
        <dbReference type="Proteomes" id="UP001497416"/>
    </source>
</evidence>
<dbReference type="Gene3D" id="1.10.10.60">
    <property type="entry name" value="Homeodomain-like"/>
    <property type="match status" value="2"/>
</dbReference>
<dbReference type="RefSeq" id="WP_348712950.1">
    <property type="nucleotide sequence ID" value="NZ_CAXIXY010000006.1"/>
</dbReference>
<dbReference type="InterPro" id="IPR037923">
    <property type="entry name" value="HTH-like"/>
</dbReference>
<dbReference type="SMART" id="SM00342">
    <property type="entry name" value="HTH_ARAC"/>
    <property type="match status" value="1"/>
</dbReference>
<sequence length="281" mass="32677">MPRTIFENMVIQKFVDKTSIGFCQYTAIRFFEILFIEKGNGKLNINGHNITYGDNQIFVFIPNDKYNFEIETPTTVTAIKFLNNFFTNFSSDDDVVQQKEWFKKIETILYSTNRVNNIKLSSDTERNSLLALFTVIFNEFTNNELKNELILKATLQSILHIISRNVNHEVLQSESSKIQQIINYIHYNIHDAALISNQAIASEFNISKNYIGQFFKKQMGMSIKKYILNHKLKLAETRLKYTDYTLSEIALEFGFTDSSHLDKTFISYKGVTASNYKLQLK</sequence>
<keyword evidence="2" id="KW-0238">DNA-binding</keyword>
<dbReference type="Proteomes" id="UP001497416">
    <property type="component" value="Unassembled WGS sequence"/>
</dbReference>
<keyword evidence="3" id="KW-0804">Transcription</keyword>
<name>A0ABM9P3N5_9FLAO</name>
<evidence type="ECO:0000256" key="2">
    <source>
        <dbReference type="ARBA" id="ARBA00023125"/>
    </source>
</evidence>
<gene>
    <name evidence="5" type="ORF">T190607A01A_40019</name>
</gene>
<evidence type="ECO:0000259" key="4">
    <source>
        <dbReference type="PROSITE" id="PS01124"/>
    </source>
</evidence>
<dbReference type="PROSITE" id="PS00041">
    <property type="entry name" value="HTH_ARAC_FAMILY_1"/>
    <property type="match status" value="1"/>
</dbReference>